<name>A0AA37GQB1_9PEZI</name>
<reference evidence="2 3" key="1">
    <citation type="submission" date="2021-07" db="EMBL/GenBank/DDBJ databases">
        <title>Genome data of Colletotrichum spaethianum.</title>
        <authorList>
            <person name="Utami Y.D."/>
            <person name="Hiruma K."/>
        </authorList>
    </citation>
    <scope>NUCLEOTIDE SEQUENCE [LARGE SCALE GENOMIC DNA]</scope>
    <source>
        <strain evidence="2 3">MAFF 242679</strain>
    </source>
</reference>
<keyword evidence="3" id="KW-1185">Reference proteome</keyword>
<evidence type="ECO:0000313" key="3">
    <source>
        <dbReference type="Proteomes" id="UP001055172"/>
    </source>
</evidence>
<accession>A0AA37GQB1</accession>
<dbReference type="PROSITE" id="PS51212">
    <property type="entry name" value="WSC"/>
    <property type="match status" value="1"/>
</dbReference>
<proteinExistence type="predicted"/>
<protein>
    <submittedName>
        <fullName evidence="2">WSC domain-containing protein ARB_07867</fullName>
    </submittedName>
</protein>
<gene>
    <name evidence="2" type="ORF">ColLi_08099</name>
</gene>
<evidence type="ECO:0000313" key="2">
    <source>
        <dbReference type="EMBL" id="GJC85261.1"/>
    </source>
</evidence>
<dbReference type="EMBL" id="BPPX01000017">
    <property type="protein sequence ID" value="GJC85261.1"/>
    <property type="molecule type" value="Genomic_DNA"/>
</dbReference>
<evidence type="ECO:0000259" key="1">
    <source>
        <dbReference type="PROSITE" id="PS51212"/>
    </source>
</evidence>
<dbReference type="Proteomes" id="UP001055172">
    <property type="component" value="Unassembled WGS sequence"/>
</dbReference>
<dbReference type="InterPro" id="IPR018535">
    <property type="entry name" value="DUF1996"/>
</dbReference>
<dbReference type="SMART" id="SM00321">
    <property type="entry name" value="WSC"/>
    <property type="match status" value="1"/>
</dbReference>
<dbReference type="Pfam" id="PF01822">
    <property type="entry name" value="WSC"/>
    <property type="match status" value="1"/>
</dbReference>
<feature type="domain" description="WSC" evidence="1">
    <location>
        <begin position="203"/>
        <end position="299"/>
    </location>
</feature>
<comment type="caution">
    <text evidence="2">The sequence shown here is derived from an EMBL/GenBank/DDBJ whole genome shotgun (WGS) entry which is preliminary data.</text>
</comment>
<dbReference type="PANTHER" id="PTHR43662">
    <property type="match status" value="1"/>
</dbReference>
<dbReference type="InterPro" id="IPR002889">
    <property type="entry name" value="WSC_carb-bd"/>
</dbReference>
<sequence>MDFAFKYCFLRAGTALTWILPIIKVTWLTQIGWITANVHQHIPKDLQREPYPISYYSNTANAPASLFYEVIFNVNDFKDKWYGENDTQPFVLSNGDPTGYGLHGDFVNGWDVNVLQAAITQCKDGGGSIEKCPVFQFFDDETRRGCQVPVKVDEQVQGQLDKLPGCNSIQRGPSNAQSESGCGATTEISQPQWGYKDVTSTLNYKYLGCARDPSGQGRTLPSAKTSGDSMTVDTCIKHCDGKGFAYAGLEYAKECWCGNSVADDRKPKKGLWGGCNMPCSGSQSEMCGGWAALSLYQKCNGTCQNAELI</sequence>
<dbReference type="AlphaFoldDB" id="A0AA37GQB1"/>
<dbReference type="PANTHER" id="PTHR43662:SF3">
    <property type="entry name" value="DOMAIN PROTEIN, PUTATIVE (AFU_ORTHOLOGUE AFUA_6G11970)-RELATED"/>
    <property type="match status" value="1"/>
</dbReference>
<organism evidence="2 3">
    <name type="scientific">Colletotrichum liriopes</name>
    <dbReference type="NCBI Taxonomy" id="708192"/>
    <lineage>
        <taxon>Eukaryota</taxon>
        <taxon>Fungi</taxon>
        <taxon>Dikarya</taxon>
        <taxon>Ascomycota</taxon>
        <taxon>Pezizomycotina</taxon>
        <taxon>Sordariomycetes</taxon>
        <taxon>Hypocreomycetidae</taxon>
        <taxon>Glomerellales</taxon>
        <taxon>Glomerellaceae</taxon>
        <taxon>Colletotrichum</taxon>
        <taxon>Colletotrichum spaethianum species complex</taxon>
    </lineage>
</organism>
<dbReference type="Pfam" id="PF09362">
    <property type="entry name" value="DUF1996"/>
    <property type="match status" value="1"/>
</dbReference>